<proteinExistence type="predicted"/>
<dbReference type="Proteomes" id="UP000632273">
    <property type="component" value="Unassembled WGS sequence"/>
</dbReference>
<evidence type="ECO:0000313" key="3">
    <source>
        <dbReference type="Proteomes" id="UP000632273"/>
    </source>
</evidence>
<comment type="caution">
    <text evidence="2">The sequence shown here is derived from an EMBL/GenBank/DDBJ whole genome shotgun (WGS) entry which is preliminary data.</text>
</comment>
<name>A0ABQ1U0R7_9BACT</name>
<keyword evidence="3" id="KW-1185">Reference proteome</keyword>
<evidence type="ECO:0000313" key="2">
    <source>
        <dbReference type="EMBL" id="GGF06307.1"/>
    </source>
</evidence>
<keyword evidence="1" id="KW-0472">Membrane</keyword>
<feature type="transmembrane region" description="Helical" evidence="1">
    <location>
        <begin position="6"/>
        <end position="28"/>
    </location>
</feature>
<gene>
    <name evidence="2" type="ORF">GCM10011383_16710</name>
</gene>
<accession>A0ABQ1U0R7</accession>
<keyword evidence="1" id="KW-0812">Transmembrane</keyword>
<dbReference type="RefSeq" id="WP_188813084.1">
    <property type="nucleotide sequence ID" value="NZ_BMHT01000003.1"/>
</dbReference>
<sequence length="189" mass="21032">MKKLLYGWMVLHLTYIGVVNLLASYNLWQDAQQPRAPAQPLPGLLRTQAARYYGRLTGAEHGYGFFGLNVRSNGALTGECGGQKLEPTGRSFETSLRLITLANTLTDDWLAPATVPQADAPLLADYRALVVRNVAFTLHQQAGCPDTAMDLRYALLLYPSLAEARQGKPLTYALRPFLTVHYTFRPHDR</sequence>
<protein>
    <submittedName>
        <fullName evidence="2">Uncharacterized protein</fullName>
    </submittedName>
</protein>
<keyword evidence="1" id="KW-1133">Transmembrane helix</keyword>
<organism evidence="2 3">
    <name type="scientific">Hymenobacter cavernae</name>
    <dbReference type="NCBI Taxonomy" id="2044852"/>
    <lineage>
        <taxon>Bacteria</taxon>
        <taxon>Pseudomonadati</taxon>
        <taxon>Bacteroidota</taxon>
        <taxon>Cytophagia</taxon>
        <taxon>Cytophagales</taxon>
        <taxon>Hymenobacteraceae</taxon>
        <taxon>Hymenobacter</taxon>
    </lineage>
</organism>
<evidence type="ECO:0000256" key="1">
    <source>
        <dbReference type="SAM" id="Phobius"/>
    </source>
</evidence>
<reference evidence="3" key="1">
    <citation type="journal article" date="2019" name="Int. J. Syst. Evol. Microbiol.">
        <title>The Global Catalogue of Microorganisms (GCM) 10K type strain sequencing project: providing services to taxonomists for standard genome sequencing and annotation.</title>
        <authorList>
            <consortium name="The Broad Institute Genomics Platform"/>
            <consortium name="The Broad Institute Genome Sequencing Center for Infectious Disease"/>
            <person name="Wu L."/>
            <person name="Ma J."/>
        </authorList>
    </citation>
    <scope>NUCLEOTIDE SEQUENCE [LARGE SCALE GENOMIC DNA]</scope>
    <source>
        <strain evidence="3">CGMCC 1.15197</strain>
    </source>
</reference>
<dbReference type="EMBL" id="BMHT01000003">
    <property type="protein sequence ID" value="GGF06307.1"/>
    <property type="molecule type" value="Genomic_DNA"/>
</dbReference>